<sequence length="287" mass="32540">MAPIYKVAVIQLYPIPMEMEQNYQKAAAFIRDAASQGAELALLPEYFLTSWLPQTPGFAELCSHWETYLKKFQALAKEHNICIVPGTIVERHDGEKSEEYDLLNVAYFINDKGEILGKYVKKNLWHPERAHLTSSTHDPHITMDTPLGKIGMLICWDLAFPEAFRALITSGARLILIPCFWTLNDCSPFGLNLNPRSEALFLDSTLTARTFENTCGILFANAGGPKEEGYAGLSQVVMPFTGPIMKMEGPEEAMQICEIDMGWLDEAEKNYKVREDLAKEDWHYPWQ</sequence>
<proteinExistence type="predicted"/>
<protein>
    <submittedName>
        <fullName evidence="3">Carbon-nitrogen hydrolase</fullName>
    </submittedName>
</protein>
<dbReference type="Pfam" id="PF00795">
    <property type="entry name" value="CN_hydrolase"/>
    <property type="match status" value="1"/>
</dbReference>
<dbReference type="STRING" id="86259.A0A4Z1PMS2"/>
<feature type="domain" description="CN hydrolase" evidence="2">
    <location>
        <begin position="5"/>
        <end position="261"/>
    </location>
</feature>
<dbReference type="InterPro" id="IPR050345">
    <property type="entry name" value="Aliph_Amidase/BUP"/>
</dbReference>
<dbReference type="EMBL" id="SNSC02000004">
    <property type="protein sequence ID" value="TID25020.1"/>
    <property type="molecule type" value="Genomic_DNA"/>
</dbReference>
<dbReference type="AlphaFoldDB" id="A0A4Z1PMS2"/>
<accession>A0A4Z1PMS2</accession>
<dbReference type="PANTHER" id="PTHR43674:SF16">
    <property type="entry name" value="CARBON-NITROGEN FAMILY, PUTATIVE (AFU_ORTHOLOGUE AFUA_5G02350)-RELATED"/>
    <property type="match status" value="1"/>
</dbReference>
<comment type="caution">
    <text evidence="3">The sequence shown here is derived from an EMBL/GenBank/DDBJ whole genome shotgun (WGS) entry which is preliminary data.</text>
</comment>
<keyword evidence="4" id="KW-1185">Reference proteome</keyword>
<dbReference type="PROSITE" id="PS50263">
    <property type="entry name" value="CN_HYDROLASE"/>
    <property type="match status" value="1"/>
</dbReference>
<evidence type="ECO:0000313" key="3">
    <source>
        <dbReference type="EMBL" id="TID25020.1"/>
    </source>
</evidence>
<dbReference type="InterPro" id="IPR003010">
    <property type="entry name" value="C-N_Hydrolase"/>
</dbReference>
<evidence type="ECO:0000256" key="1">
    <source>
        <dbReference type="ARBA" id="ARBA00022801"/>
    </source>
</evidence>
<evidence type="ECO:0000313" key="4">
    <source>
        <dbReference type="Proteomes" id="UP000298493"/>
    </source>
</evidence>
<name>A0A4Z1PMS2_9PEZI</name>
<evidence type="ECO:0000259" key="2">
    <source>
        <dbReference type="PROSITE" id="PS50263"/>
    </source>
</evidence>
<reference evidence="3 4" key="1">
    <citation type="submission" date="2019-04" db="EMBL/GenBank/DDBJ databases">
        <title>High contiguity whole genome sequence and gene annotation resource for two Venturia nashicola isolates.</title>
        <authorList>
            <person name="Prokchorchik M."/>
            <person name="Won K."/>
            <person name="Lee Y."/>
            <person name="Choi E.D."/>
            <person name="Segonzac C."/>
            <person name="Sohn K.H."/>
        </authorList>
    </citation>
    <scope>NUCLEOTIDE SEQUENCE [LARGE SCALE GENOMIC DNA]</scope>
    <source>
        <strain evidence="3 4">PRI2</strain>
    </source>
</reference>
<dbReference type="Gene3D" id="3.60.110.10">
    <property type="entry name" value="Carbon-nitrogen hydrolase"/>
    <property type="match status" value="1"/>
</dbReference>
<organism evidence="3 4">
    <name type="scientific">Venturia nashicola</name>
    <dbReference type="NCBI Taxonomy" id="86259"/>
    <lineage>
        <taxon>Eukaryota</taxon>
        <taxon>Fungi</taxon>
        <taxon>Dikarya</taxon>
        <taxon>Ascomycota</taxon>
        <taxon>Pezizomycotina</taxon>
        <taxon>Dothideomycetes</taxon>
        <taxon>Pleosporomycetidae</taxon>
        <taxon>Venturiales</taxon>
        <taxon>Venturiaceae</taxon>
        <taxon>Venturia</taxon>
    </lineage>
</organism>
<keyword evidence="1 3" id="KW-0378">Hydrolase</keyword>
<dbReference type="SUPFAM" id="SSF56317">
    <property type="entry name" value="Carbon-nitrogen hydrolase"/>
    <property type="match status" value="1"/>
</dbReference>
<dbReference type="GO" id="GO:0016811">
    <property type="term" value="F:hydrolase activity, acting on carbon-nitrogen (but not peptide) bonds, in linear amides"/>
    <property type="evidence" value="ECO:0007669"/>
    <property type="project" value="TreeGrafter"/>
</dbReference>
<dbReference type="CDD" id="cd07197">
    <property type="entry name" value="nitrilase"/>
    <property type="match status" value="1"/>
</dbReference>
<dbReference type="InterPro" id="IPR036526">
    <property type="entry name" value="C-N_Hydrolase_sf"/>
</dbReference>
<dbReference type="PANTHER" id="PTHR43674">
    <property type="entry name" value="NITRILASE C965.09-RELATED"/>
    <property type="match status" value="1"/>
</dbReference>
<gene>
    <name evidence="3" type="ORF">E6O75_ATG04225</name>
</gene>
<dbReference type="Proteomes" id="UP000298493">
    <property type="component" value="Unassembled WGS sequence"/>
</dbReference>